<keyword evidence="1" id="KW-0732">Signal</keyword>
<gene>
    <name evidence="2" type="ORF">DPM19_27565</name>
</gene>
<reference evidence="2 3" key="1">
    <citation type="submission" date="2018-06" db="EMBL/GenBank/DDBJ databases">
        <title>Actinomadura craniellae sp. nov. isolated from marine sponge Craniella sp.</title>
        <authorList>
            <person name="Li L."/>
            <person name="Xu Q.H."/>
            <person name="Lin H.W."/>
            <person name="Lu Y.H."/>
        </authorList>
    </citation>
    <scope>NUCLEOTIDE SEQUENCE [LARGE SCALE GENOMIC DNA]</scope>
    <source>
        <strain evidence="2 3">LHW63021</strain>
    </source>
</reference>
<dbReference type="RefSeq" id="WP_111870964.1">
    <property type="nucleotide sequence ID" value="NZ_QLYX01000015.1"/>
</dbReference>
<keyword evidence="3" id="KW-1185">Reference proteome</keyword>
<dbReference type="InterPro" id="IPR035959">
    <property type="entry name" value="RutC-like_sf"/>
</dbReference>
<accession>A0A365GZ45</accession>
<name>A0A365GZ45_9ACTN</name>
<dbReference type="InterPro" id="IPR006175">
    <property type="entry name" value="YjgF/YER057c/UK114"/>
</dbReference>
<dbReference type="PANTHER" id="PTHR11803">
    <property type="entry name" value="2-IMINOBUTANOATE/2-IMINOPROPANOATE DEAMINASE RIDA"/>
    <property type="match status" value="1"/>
</dbReference>
<dbReference type="Proteomes" id="UP000251891">
    <property type="component" value="Unassembled WGS sequence"/>
</dbReference>
<dbReference type="Pfam" id="PF01042">
    <property type="entry name" value="Ribonuc_L-PSP"/>
    <property type="match status" value="1"/>
</dbReference>
<feature type="signal peptide" evidence="1">
    <location>
        <begin position="1"/>
        <end position="26"/>
    </location>
</feature>
<dbReference type="AlphaFoldDB" id="A0A365GZ45"/>
<dbReference type="Gene3D" id="3.30.1330.40">
    <property type="entry name" value="RutC-like"/>
    <property type="match status" value="1"/>
</dbReference>
<evidence type="ECO:0000313" key="2">
    <source>
        <dbReference type="EMBL" id="RAY12097.1"/>
    </source>
</evidence>
<proteinExistence type="predicted"/>
<dbReference type="GO" id="GO:0019239">
    <property type="term" value="F:deaminase activity"/>
    <property type="evidence" value="ECO:0007669"/>
    <property type="project" value="TreeGrafter"/>
</dbReference>
<comment type="caution">
    <text evidence="2">The sequence shown here is derived from an EMBL/GenBank/DDBJ whole genome shotgun (WGS) entry which is preliminary data.</text>
</comment>
<evidence type="ECO:0000313" key="3">
    <source>
        <dbReference type="Proteomes" id="UP000251891"/>
    </source>
</evidence>
<dbReference type="OrthoDB" id="9803101at2"/>
<evidence type="ECO:0008006" key="4">
    <source>
        <dbReference type="Google" id="ProtNLM"/>
    </source>
</evidence>
<feature type="chain" id="PRO_5017066441" description="RidA family protein" evidence="1">
    <location>
        <begin position="27"/>
        <end position="216"/>
    </location>
</feature>
<protein>
    <recommendedName>
        <fullName evidence="4">RidA family protein</fullName>
    </recommendedName>
</protein>
<evidence type="ECO:0000256" key="1">
    <source>
        <dbReference type="SAM" id="SignalP"/>
    </source>
</evidence>
<organism evidence="2 3">
    <name type="scientific">Actinomadura craniellae</name>
    <dbReference type="NCBI Taxonomy" id="2231787"/>
    <lineage>
        <taxon>Bacteria</taxon>
        <taxon>Bacillati</taxon>
        <taxon>Actinomycetota</taxon>
        <taxon>Actinomycetes</taxon>
        <taxon>Streptosporangiales</taxon>
        <taxon>Thermomonosporaceae</taxon>
        <taxon>Actinomadura</taxon>
    </lineage>
</organism>
<dbReference type="EMBL" id="QLYX01000015">
    <property type="protein sequence ID" value="RAY12097.1"/>
    <property type="molecule type" value="Genomic_DNA"/>
</dbReference>
<dbReference type="SUPFAM" id="SSF55298">
    <property type="entry name" value="YjgF-like"/>
    <property type="match status" value="1"/>
</dbReference>
<sequence>MTVRRTTIAGAVCAAVLVGTMGTASAGPWFRPPKHDEVKPILPEGQSNPLIANGVAIGPAATTYASSGLGPAGANTAAPAGTPERYIDFPGGTLPPGVTITEAQAINALKQIKANLEAVGLTPRDVISMRAYLSNPPGADVADFNGWNRAYRQFFANVDLVTRQPVPVPLGSAAPAPPMYVNAARPSRAALEVENLPVAGWLVEVEVVAVYSGKKR</sequence>
<dbReference type="PANTHER" id="PTHR11803:SF59">
    <property type="entry name" value="ENDORIBONUCLEASE"/>
    <property type="match status" value="1"/>
</dbReference>
<dbReference type="GO" id="GO:0005829">
    <property type="term" value="C:cytosol"/>
    <property type="evidence" value="ECO:0007669"/>
    <property type="project" value="TreeGrafter"/>
</dbReference>